<evidence type="ECO:0000313" key="1">
    <source>
        <dbReference type="EMBL" id="KAL0379913.1"/>
    </source>
</evidence>
<gene>
    <name evidence="1" type="ORF">Sangu_0055600</name>
</gene>
<keyword evidence="1" id="KW-0418">Kinase</keyword>
<sequence>MLDTWEFPLKKCGLESRQCIHCSPTINPDGQELREMLPDLEPEGFDLLLKMLCVAPGRRITAKAALKHPYFNA</sequence>
<proteinExistence type="predicted"/>
<organism evidence="1">
    <name type="scientific">Sesamum angustifolium</name>
    <dbReference type="NCBI Taxonomy" id="2727405"/>
    <lineage>
        <taxon>Eukaryota</taxon>
        <taxon>Viridiplantae</taxon>
        <taxon>Streptophyta</taxon>
        <taxon>Embryophyta</taxon>
        <taxon>Tracheophyta</taxon>
        <taxon>Spermatophyta</taxon>
        <taxon>Magnoliopsida</taxon>
        <taxon>eudicotyledons</taxon>
        <taxon>Gunneridae</taxon>
        <taxon>Pentapetalae</taxon>
        <taxon>asterids</taxon>
        <taxon>lamiids</taxon>
        <taxon>Lamiales</taxon>
        <taxon>Pedaliaceae</taxon>
        <taxon>Sesamum</taxon>
    </lineage>
</organism>
<comment type="caution">
    <text evidence="1">The sequence shown here is derived from an EMBL/GenBank/DDBJ whole genome shotgun (WGS) entry which is preliminary data.</text>
</comment>
<reference evidence="1" key="1">
    <citation type="submission" date="2020-06" db="EMBL/GenBank/DDBJ databases">
        <authorList>
            <person name="Li T."/>
            <person name="Hu X."/>
            <person name="Zhang T."/>
            <person name="Song X."/>
            <person name="Zhang H."/>
            <person name="Dai N."/>
            <person name="Sheng W."/>
            <person name="Hou X."/>
            <person name="Wei L."/>
        </authorList>
    </citation>
    <scope>NUCLEOTIDE SEQUENCE</scope>
    <source>
        <strain evidence="1">G01</strain>
        <tissue evidence="1">Leaf</tissue>
    </source>
</reference>
<dbReference type="SUPFAM" id="SSF56112">
    <property type="entry name" value="Protein kinase-like (PK-like)"/>
    <property type="match status" value="1"/>
</dbReference>
<reference evidence="1" key="2">
    <citation type="journal article" date="2024" name="Plant">
        <title>Genomic evolution and insights into agronomic trait innovations of Sesamum species.</title>
        <authorList>
            <person name="Miao H."/>
            <person name="Wang L."/>
            <person name="Qu L."/>
            <person name="Liu H."/>
            <person name="Sun Y."/>
            <person name="Le M."/>
            <person name="Wang Q."/>
            <person name="Wei S."/>
            <person name="Zheng Y."/>
            <person name="Lin W."/>
            <person name="Duan Y."/>
            <person name="Cao H."/>
            <person name="Xiong S."/>
            <person name="Wang X."/>
            <person name="Wei L."/>
            <person name="Li C."/>
            <person name="Ma Q."/>
            <person name="Ju M."/>
            <person name="Zhao R."/>
            <person name="Li G."/>
            <person name="Mu C."/>
            <person name="Tian Q."/>
            <person name="Mei H."/>
            <person name="Zhang T."/>
            <person name="Gao T."/>
            <person name="Zhang H."/>
        </authorList>
    </citation>
    <scope>NUCLEOTIDE SEQUENCE</scope>
    <source>
        <strain evidence="1">G01</strain>
    </source>
</reference>
<dbReference type="AlphaFoldDB" id="A0AAW2RJ98"/>
<keyword evidence="1" id="KW-0808">Transferase</keyword>
<dbReference type="Gene3D" id="1.10.510.10">
    <property type="entry name" value="Transferase(Phosphotransferase) domain 1"/>
    <property type="match status" value="1"/>
</dbReference>
<dbReference type="GO" id="GO:0016301">
    <property type="term" value="F:kinase activity"/>
    <property type="evidence" value="ECO:0007669"/>
    <property type="project" value="UniProtKB-KW"/>
</dbReference>
<accession>A0AAW2RJ98</accession>
<dbReference type="EMBL" id="JACGWK010000001">
    <property type="protein sequence ID" value="KAL0379913.1"/>
    <property type="molecule type" value="Genomic_DNA"/>
</dbReference>
<name>A0AAW2RJ98_9LAMI</name>
<dbReference type="InterPro" id="IPR011009">
    <property type="entry name" value="Kinase-like_dom_sf"/>
</dbReference>
<protein>
    <submittedName>
        <fullName evidence="1">Cyclin-dependent kinase</fullName>
    </submittedName>
</protein>